<dbReference type="GO" id="GO:0051539">
    <property type="term" value="F:4 iron, 4 sulfur cluster binding"/>
    <property type="evidence" value="ECO:0007669"/>
    <property type="project" value="TreeGrafter"/>
</dbReference>
<organism evidence="5 6">
    <name type="scientific">Elioraea tepida</name>
    <dbReference type="NCBI Taxonomy" id="2843330"/>
    <lineage>
        <taxon>Bacteria</taxon>
        <taxon>Pseudomonadati</taxon>
        <taxon>Pseudomonadota</taxon>
        <taxon>Alphaproteobacteria</taxon>
        <taxon>Acetobacterales</taxon>
        <taxon>Elioraeaceae</taxon>
        <taxon>Elioraea</taxon>
    </lineage>
</organism>
<feature type="domain" description="Core" evidence="4">
    <location>
        <begin position="21"/>
        <end position="122"/>
    </location>
</feature>
<dbReference type="EMBL" id="CP076448">
    <property type="protein sequence ID" value="QXM24943.1"/>
    <property type="molecule type" value="Genomic_DNA"/>
</dbReference>
<evidence type="ECO:0000313" key="5">
    <source>
        <dbReference type="EMBL" id="QXM24943.1"/>
    </source>
</evidence>
<dbReference type="KEGG" id="elio:KO353_01395"/>
<sequence length="128" mass="13081">MDHAAPAPAPATAAPAASAREVRLSPAAARRVAEIVAQEGNPALMLRLTVSGGGCSGFQYGFSLDTAVHKDDRVFDAGIARLVVDETSLELLGGAEVDYEDGLMASHFTVRNPNATSSCGCGSSFSVG</sequence>
<dbReference type="NCBIfam" id="NF010147">
    <property type="entry name" value="PRK13623.1"/>
    <property type="match status" value="1"/>
</dbReference>
<dbReference type="GO" id="GO:0016226">
    <property type="term" value="P:iron-sulfur cluster assembly"/>
    <property type="evidence" value="ECO:0007669"/>
    <property type="project" value="InterPro"/>
</dbReference>
<proteinExistence type="predicted"/>
<protein>
    <submittedName>
        <fullName evidence="5">Iron-sulfur cluster insertion protein ErpA</fullName>
    </submittedName>
</protein>
<gene>
    <name evidence="5" type="primary">erpA</name>
    <name evidence="5" type="ORF">KO353_01395</name>
</gene>
<dbReference type="RefSeq" id="WP_218286000.1">
    <property type="nucleotide sequence ID" value="NZ_CP076448.1"/>
</dbReference>
<dbReference type="GO" id="GO:0005506">
    <property type="term" value="F:iron ion binding"/>
    <property type="evidence" value="ECO:0007669"/>
    <property type="project" value="TreeGrafter"/>
</dbReference>
<evidence type="ECO:0000256" key="3">
    <source>
        <dbReference type="SAM" id="MobiDB-lite"/>
    </source>
</evidence>
<dbReference type="InterPro" id="IPR017870">
    <property type="entry name" value="FeS_cluster_insertion_CS"/>
</dbReference>
<dbReference type="NCBIfam" id="TIGR00049">
    <property type="entry name" value="iron-sulfur cluster assembly accessory protein"/>
    <property type="match status" value="1"/>
</dbReference>
<dbReference type="GO" id="GO:0051537">
    <property type="term" value="F:2 iron, 2 sulfur cluster binding"/>
    <property type="evidence" value="ECO:0007669"/>
    <property type="project" value="TreeGrafter"/>
</dbReference>
<keyword evidence="2" id="KW-0408">Iron</keyword>
<dbReference type="FunFam" id="2.60.300.12:FF:000006">
    <property type="entry name" value="Iron-sulfur cluster assembly 2 mitochondrial"/>
    <property type="match status" value="1"/>
</dbReference>
<dbReference type="InterPro" id="IPR000361">
    <property type="entry name" value="ATAP_core_dom"/>
</dbReference>
<dbReference type="Proteomes" id="UP000694001">
    <property type="component" value="Chromosome"/>
</dbReference>
<dbReference type="GO" id="GO:1990229">
    <property type="term" value="C:iron-sulfur cluster assembly complex"/>
    <property type="evidence" value="ECO:0007669"/>
    <property type="project" value="UniProtKB-ARBA"/>
</dbReference>
<evidence type="ECO:0000313" key="6">
    <source>
        <dbReference type="Proteomes" id="UP000694001"/>
    </source>
</evidence>
<dbReference type="PANTHER" id="PTHR43011">
    <property type="entry name" value="IRON-SULFUR CLUSTER ASSEMBLY 2 HOMOLOG, MITOCHONDRIAL"/>
    <property type="match status" value="1"/>
</dbReference>
<dbReference type="AlphaFoldDB" id="A0A975U390"/>
<accession>A0A975U390</accession>
<reference evidence="5" key="1">
    <citation type="submission" date="2021-06" db="EMBL/GenBank/DDBJ databases">
        <title>Elioraea tepida, sp. nov., a moderately thermophilic aerobic anoxygenic phototrophic bacterium isolated from an alkaline siliceous hot spring mat community in Yellowstone National Park, WY, USA.</title>
        <authorList>
            <person name="Saini M.K."/>
            <person name="Yoshida S."/>
            <person name="Sebastian A."/>
            <person name="Hirose S."/>
            <person name="Hara E."/>
            <person name="Tamaki H."/>
            <person name="Soulier N.T."/>
            <person name="Albert I."/>
            <person name="Hanada S."/>
            <person name="Bryant D.A."/>
            <person name="Tank M."/>
        </authorList>
    </citation>
    <scope>NUCLEOTIDE SEQUENCE</scope>
    <source>
        <strain evidence="5">MS-P2</strain>
    </source>
</reference>
<feature type="region of interest" description="Disordered" evidence="3">
    <location>
        <begin position="1"/>
        <end position="20"/>
    </location>
</feature>
<name>A0A975U390_9PROT</name>
<evidence type="ECO:0000259" key="4">
    <source>
        <dbReference type="Pfam" id="PF01521"/>
    </source>
</evidence>
<keyword evidence="1" id="KW-0479">Metal-binding</keyword>
<dbReference type="PANTHER" id="PTHR43011:SF1">
    <property type="entry name" value="IRON-SULFUR CLUSTER ASSEMBLY 2 HOMOLOG, MITOCHONDRIAL"/>
    <property type="match status" value="1"/>
</dbReference>
<dbReference type="InterPro" id="IPR016092">
    <property type="entry name" value="ATAP"/>
</dbReference>
<keyword evidence="6" id="KW-1185">Reference proteome</keyword>
<dbReference type="PROSITE" id="PS01152">
    <property type="entry name" value="HESB"/>
    <property type="match status" value="1"/>
</dbReference>
<evidence type="ECO:0000256" key="2">
    <source>
        <dbReference type="ARBA" id="ARBA00023004"/>
    </source>
</evidence>
<evidence type="ECO:0000256" key="1">
    <source>
        <dbReference type="ARBA" id="ARBA00022723"/>
    </source>
</evidence>
<feature type="compositionally biased region" description="Low complexity" evidence="3">
    <location>
        <begin position="1"/>
        <end position="19"/>
    </location>
</feature>
<dbReference type="Pfam" id="PF01521">
    <property type="entry name" value="Fe-S_biosyn"/>
    <property type="match status" value="1"/>
</dbReference>